<dbReference type="Pfam" id="PF00213">
    <property type="entry name" value="OSCP"/>
    <property type="match status" value="1"/>
</dbReference>
<dbReference type="EMBL" id="JACHMK010000001">
    <property type="protein sequence ID" value="MBB6334936.1"/>
    <property type="molecule type" value="Genomic_DNA"/>
</dbReference>
<evidence type="ECO:0000313" key="8">
    <source>
        <dbReference type="EMBL" id="MBB6334936.1"/>
    </source>
</evidence>
<keyword evidence="5 7" id="KW-0472">Membrane</keyword>
<evidence type="ECO:0000256" key="2">
    <source>
        <dbReference type="ARBA" id="ARBA00022448"/>
    </source>
</evidence>
<comment type="similarity">
    <text evidence="7">Belongs to the ATPase delta chain family.</text>
</comment>
<evidence type="ECO:0000256" key="7">
    <source>
        <dbReference type="HAMAP-Rule" id="MF_01416"/>
    </source>
</evidence>
<keyword evidence="7" id="KW-1003">Cell membrane</keyword>
<reference evidence="8" key="1">
    <citation type="submission" date="2020-08" db="EMBL/GenBank/DDBJ databases">
        <title>Sequencing the genomes of 1000 actinobacteria strains.</title>
        <authorList>
            <person name="Klenk H.-P."/>
        </authorList>
    </citation>
    <scope>NUCLEOTIDE SEQUENCE</scope>
    <source>
        <strain evidence="8">DSM 10695</strain>
    </source>
</reference>
<dbReference type="InterPro" id="IPR000711">
    <property type="entry name" value="ATPase_OSCP/dsu"/>
</dbReference>
<evidence type="ECO:0000256" key="5">
    <source>
        <dbReference type="ARBA" id="ARBA00023136"/>
    </source>
</evidence>
<evidence type="ECO:0000256" key="4">
    <source>
        <dbReference type="ARBA" id="ARBA00023065"/>
    </source>
</evidence>
<proteinExistence type="inferred from homology"/>
<dbReference type="PANTHER" id="PTHR11910">
    <property type="entry name" value="ATP SYNTHASE DELTA CHAIN"/>
    <property type="match status" value="1"/>
</dbReference>
<keyword evidence="4 7" id="KW-0406">Ion transport</keyword>
<dbReference type="GO" id="GO:0005886">
    <property type="term" value="C:plasma membrane"/>
    <property type="evidence" value="ECO:0007669"/>
    <property type="project" value="UniProtKB-SubCell"/>
</dbReference>
<accession>A0A923E7E2</accession>
<keyword evidence="6 7" id="KW-0066">ATP synthesis</keyword>
<comment type="function">
    <text evidence="7">This protein is part of the stalk that links CF(0) to CF(1). It either transmits conformational changes from CF(0) to CF(1) or is implicated in proton conduction.</text>
</comment>
<dbReference type="RefSeq" id="WP_184453015.1">
    <property type="nucleotide sequence ID" value="NZ_JACHMK010000001.1"/>
</dbReference>
<organism evidence="8 9">
    <name type="scientific">Schaalia hyovaginalis</name>
    <dbReference type="NCBI Taxonomy" id="29316"/>
    <lineage>
        <taxon>Bacteria</taxon>
        <taxon>Bacillati</taxon>
        <taxon>Actinomycetota</taxon>
        <taxon>Actinomycetes</taxon>
        <taxon>Actinomycetales</taxon>
        <taxon>Actinomycetaceae</taxon>
        <taxon>Schaalia</taxon>
    </lineage>
</organism>
<keyword evidence="2 7" id="KW-0813">Transport</keyword>
<evidence type="ECO:0000256" key="1">
    <source>
        <dbReference type="ARBA" id="ARBA00004370"/>
    </source>
</evidence>
<dbReference type="Proteomes" id="UP000617426">
    <property type="component" value="Unassembled WGS sequence"/>
</dbReference>
<comment type="function">
    <text evidence="7">F(1)F(0) ATP synthase produces ATP from ADP in the presence of a proton or sodium gradient. F-type ATPases consist of two structural domains, F(1) containing the extramembraneous catalytic core and F(0) containing the membrane proton channel, linked together by a central stalk and a peripheral stalk. During catalysis, ATP synthesis in the catalytic domain of F(1) is coupled via a rotary mechanism of the central stalk subunits to proton translocation.</text>
</comment>
<keyword evidence="9" id="KW-1185">Reference proteome</keyword>
<dbReference type="GO" id="GO:0045259">
    <property type="term" value="C:proton-transporting ATP synthase complex"/>
    <property type="evidence" value="ECO:0007669"/>
    <property type="project" value="UniProtKB-KW"/>
</dbReference>
<evidence type="ECO:0000256" key="6">
    <source>
        <dbReference type="ARBA" id="ARBA00023310"/>
    </source>
</evidence>
<evidence type="ECO:0000313" key="9">
    <source>
        <dbReference type="Proteomes" id="UP000617426"/>
    </source>
</evidence>
<keyword evidence="3 7" id="KW-0375">Hydrogen ion transport</keyword>
<name>A0A923E7E2_9ACTO</name>
<comment type="caution">
    <text evidence="8">The sequence shown here is derived from an EMBL/GenBank/DDBJ whole genome shotgun (WGS) entry which is preliminary data.</text>
</comment>
<protein>
    <recommendedName>
        <fullName evidence="7">ATP synthase subunit delta</fullName>
    </recommendedName>
    <alternativeName>
        <fullName evidence="7">ATP synthase F(1) sector subunit delta</fullName>
    </alternativeName>
    <alternativeName>
        <fullName evidence="7">F-type ATPase subunit delta</fullName>
        <shortName evidence="7">F-ATPase subunit delta</shortName>
    </alternativeName>
</protein>
<evidence type="ECO:0000256" key="3">
    <source>
        <dbReference type="ARBA" id="ARBA00022781"/>
    </source>
</evidence>
<dbReference type="AlphaFoldDB" id="A0A923E7E2"/>
<gene>
    <name evidence="7" type="primary">atpH</name>
    <name evidence="8" type="ORF">HD592_001501</name>
</gene>
<dbReference type="NCBIfam" id="NF009967">
    <property type="entry name" value="PRK13430.1"/>
    <property type="match status" value="1"/>
</dbReference>
<comment type="subcellular location">
    <subcellularLocation>
        <location evidence="7">Cell membrane</location>
        <topology evidence="7">Peripheral membrane protein</topology>
    </subcellularLocation>
    <subcellularLocation>
        <location evidence="1">Membrane</location>
    </subcellularLocation>
</comment>
<keyword evidence="7" id="KW-0139">CF(1)</keyword>
<dbReference type="HAMAP" id="MF_01416">
    <property type="entry name" value="ATP_synth_delta_bact"/>
    <property type="match status" value="1"/>
</dbReference>
<dbReference type="GO" id="GO:0046933">
    <property type="term" value="F:proton-transporting ATP synthase activity, rotational mechanism"/>
    <property type="evidence" value="ECO:0007669"/>
    <property type="project" value="UniProtKB-UniRule"/>
</dbReference>
<sequence length="272" mass="29536">MNAQGGLGGVAYSSNLEDALAVPGAPAMRIAEDFFGLSDLVKTDARLRRALTDPSRSAQEKASLVEALFSAKMNEGTVRIVKEMVAGHWSKPESLHDAAEVLGILAVLAAAKREGELAAVEGELFELRRFLASHRELRLTLSDMSTGDPHERGDLATRVFASRVSVWTMRLLRRAVGRSRHGRLLANLRRFAQWAAAIESKLLVTVETSAEMSAEQAARLRSLLEARFQREIALSVSVEDGVVGGFRLRADTTAIDASLATRIADMKRALAS</sequence>